<protein>
    <submittedName>
        <fullName evidence="1">Glycosyltransferase</fullName>
    </submittedName>
</protein>
<dbReference type="EMBL" id="QSUC01000001">
    <property type="protein sequence ID" value="RGN13148.1"/>
    <property type="molecule type" value="Genomic_DNA"/>
</dbReference>
<name>A0AA92W0Y3_9BACT</name>
<reference evidence="1 2" key="1">
    <citation type="submission" date="2018-08" db="EMBL/GenBank/DDBJ databases">
        <title>A genome reference for cultivated species of the human gut microbiota.</title>
        <authorList>
            <person name="Zou Y."/>
            <person name="Xue W."/>
            <person name="Luo G."/>
        </authorList>
    </citation>
    <scope>NUCLEOTIDE SEQUENCE [LARGE SCALE GENOMIC DNA]</scope>
    <source>
        <strain evidence="1 2">OM06-11</strain>
    </source>
</reference>
<accession>A0AA92W0Y3</accession>
<evidence type="ECO:0000313" key="2">
    <source>
        <dbReference type="Proteomes" id="UP000261245"/>
    </source>
</evidence>
<organism evidence="1 2">
    <name type="scientific">Segatella copri</name>
    <dbReference type="NCBI Taxonomy" id="165179"/>
    <lineage>
        <taxon>Bacteria</taxon>
        <taxon>Pseudomonadati</taxon>
        <taxon>Bacteroidota</taxon>
        <taxon>Bacteroidia</taxon>
        <taxon>Bacteroidales</taxon>
        <taxon>Prevotellaceae</taxon>
        <taxon>Segatella</taxon>
    </lineage>
</organism>
<proteinExistence type="predicted"/>
<dbReference type="RefSeq" id="WP_117726931.1">
    <property type="nucleotide sequence ID" value="NZ_CP152484.1"/>
</dbReference>
<dbReference type="Gene3D" id="3.40.50.2000">
    <property type="entry name" value="Glycogen Phosphorylase B"/>
    <property type="match status" value="1"/>
</dbReference>
<dbReference type="AlphaFoldDB" id="A0AA92W0Y3"/>
<evidence type="ECO:0000313" key="1">
    <source>
        <dbReference type="EMBL" id="RGN13148.1"/>
    </source>
</evidence>
<sequence length="382" mass="43355">MMKTLFITRHYLDEMLGGPNCSKAFVRAVASICPDTTLIYPEHNDRKSNLYFLKEYDGMKLLPVYDKRPKWQKCLDMYRGRLHRFGPFVKDYLKSHAFDIIFIDHSFTASSGVLEAAMRNGAKIITMHHNVEAQYIKDNQPSWLFRIPNNHFALKAERNAILNSTLNLTLTDDDKATFIARYPEKESSFHTIGVFEYDEATENKISVEEGLKFVISGSMSAAQTETATLHFLEEYMPVLNATCPDAALVITGRNPSHRILDSSARYNNIKVIPNPEDLTAEVIKGNYYICPLHTGGGLKLRCMDALRVGLPILAHRMSTRGYEAIQADGYLFSYSTPGEFAVALQKITAIHGSHARVVESFNSHFSFQAGRRRLEEMIKLIR</sequence>
<dbReference type="Proteomes" id="UP000261245">
    <property type="component" value="Unassembled WGS sequence"/>
</dbReference>
<gene>
    <name evidence="1" type="ORF">DXB80_00450</name>
</gene>
<dbReference type="SUPFAM" id="SSF53756">
    <property type="entry name" value="UDP-Glycosyltransferase/glycogen phosphorylase"/>
    <property type="match status" value="1"/>
</dbReference>
<comment type="caution">
    <text evidence="1">The sequence shown here is derived from an EMBL/GenBank/DDBJ whole genome shotgun (WGS) entry which is preliminary data.</text>
</comment>
<dbReference type="Pfam" id="PF13692">
    <property type="entry name" value="Glyco_trans_1_4"/>
    <property type="match status" value="1"/>
</dbReference>